<feature type="non-terminal residue" evidence="1">
    <location>
        <position position="1"/>
    </location>
</feature>
<proteinExistence type="predicted"/>
<accession>A0A8S3D9L5</accession>
<dbReference type="AlphaFoldDB" id="A0A8S3D9L5"/>
<dbReference type="EMBL" id="CAJOBI010186140">
    <property type="protein sequence ID" value="CAF4944471.1"/>
    <property type="molecule type" value="Genomic_DNA"/>
</dbReference>
<organism evidence="1 2">
    <name type="scientific">Rotaria magnacalcarata</name>
    <dbReference type="NCBI Taxonomy" id="392030"/>
    <lineage>
        <taxon>Eukaryota</taxon>
        <taxon>Metazoa</taxon>
        <taxon>Spiralia</taxon>
        <taxon>Gnathifera</taxon>
        <taxon>Rotifera</taxon>
        <taxon>Eurotatoria</taxon>
        <taxon>Bdelloidea</taxon>
        <taxon>Philodinida</taxon>
        <taxon>Philodinidae</taxon>
        <taxon>Rotaria</taxon>
    </lineage>
</organism>
<evidence type="ECO:0000313" key="1">
    <source>
        <dbReference type="EMBL" id="CAF4944471.1"/>
    </source>
</evidence>
<sequence length="31" mass="3579">SAERLRAADAVRMKYGILKEKYGGNDYERMS</sequence>
<reference evidence="1" key="1">
    <citation type="submission" date="2021-02" db="EMBL/GenBank/DDBJ databases">
        <authorList>
            <person name="Nowell W R."/>
        </authorList>
    </citation>
    <scope>NUCLEOTIDE SEQUENCE</scope>
</reference>
<protein>
    <submittedName>
        <fullName evidence="1">Uncharacterized protein</fullName>
    </submittedName>
</protein>
<name>A0A8S3D9L5_9BILA</name>
<gene>
    <name evidence="1" type="ORF">SMN809_LOCUS53808</name>
</gene>
<comment type="caution">
    <text evidence="1">The sequence shown here is derived from an EMBL/GenBank/DDBJ whole genome shotgun (WGS) entry which is preliminary data.</text>
</comment>
<dbReference type="Proteomes" id="UP000676336">
    <property type="component" value="Unassembled WGS sequence"/>
</dbReference>
<evidence type="ECO:0000313" key="2">
    <source>
        <dbReference type="Proteomes" id="UP000676336"/>
    </source>
</evidence>